<dbReference type="eggNOG" id="KOG2848">
    <property type="taxonomic scope" value="Eukaryota"/>
</dbReference>
<feature type="transmembrane region" description="Helical" evidence="3">
    <location>
        <begin position="39"/>
        <end position="63"/>
    </location>
</feature>
<dbReference type="Reactome" id="R-DDI-6798695">
    <property type="pathway name" value="Neutrophil degranulation"/>
</dbReference>
<dbReference type="GO" id="GO:0003841">
    <property type="term" value="F:1-acylglycerol-3-phosphate O-acyltransferase activity"/>
    <property type="evidence" value="ECO:0000318"/>
    <property type="project" value="GO_Central"/>
</dbReference>
<dbReference type="GeneID" id="8628092"/>
<dbReference type="EMBL" id="AAFI02000177">
    <property type="protein sequence ID" value="EAL61650.1"/>
    <property type="molecule type" value="Genomic_DNA"/>
</dbReference>
<dbReference type="SMR" id="Q54EU4"/>
<dbReference type="SMART" id="SM00563">
    <property type="entry name" value="PlsC"/>
    <property type="match status" value="1"/>
</dbReference>
<keyword evidence="1" id="KW-0808">Transferase</keyword>
<dbReference type="VEuPathDB" id="AmoebaDB:DDB_G0291332"/>
<dbReference type="OMA" id="FYPTPGM"/>
<dbReference type="FunCoup" id="Q54EU4">
    <property type="interactions" value="358"/>
</dbReference>
<evidence type="ECO:0000256" key="2">
    <source>
        <dbReference type="ARBA" id="ARBA00023315"/>
    </source>
</evidence>
<dbReference type="STRING" id="44689.Q54EU4"/>
<dbReference type="dictyBase" id="DDB_G0291332"/>
<dbReference type="Reactome" id="R-DDI-1483166">
    <property type="pathway name" value="Synthesis of PA"/>
</dbReference>
<reference evidence="5 6" key="1">
    <citation type="journal article" date="2005" name="Nature">
        <title>The genome of the social amoeba Dictyostelium discoideum.</title>
        <authorList>
            <consortium name="The Dictyostelium discoideum Sequencing Consortium"/>
            <person name="Eichinger L."/>
            <person name="Pachebat J.A."/>
            <person name="Glockner G."/>
            <person name="Rajandream M.A."/>
            <person name="Sucgang R."/>
            <person name="Berriman M."/>
            <person name="Song J."/>
            <person name="Olsen R."/>
            <person name="Szafranski K."/>
            <person name="Xu Q."/>
            <person name="Tunggal B."/>
            <person name="Kummerfeld S."/>
            <person name="Madera M."/>
            <person name="Konfortov B.A."/>
            <person name="Rivero F."/>
            <person name="Bankier A.T."/>
            <person name="Lehmann R."/>
            <person name="Hamlin N."/>
            <person name="Davies R."/>
            <person name="Gaudet P."/>
            <person name="Fey P."/>
            <person name="Pilcher K."/>
            <person name="Chen G."/>
            <person name="Saunders D."/>
            <person name="Sodergren E."/>
            <person name="Davis P."/>
            <person name="Kerhornou A."/>
            <person name="Nie X."/>
            <person name="Hall N."/>
            <person name="Anjard C."/>
            <person name="Hemphill L."/>
            <person name="Bason N."/>
            <person name="Farbrother P."/>
            <person name="Desany B."/>
            <person name="Just E."/>
            <person name="Morio T."/>
            <person name="Rost R."/>
            <person name="Churcher C."/>
            <person name="Cooper J."/>
            <person name="Haydock S."/>
            <person name="van Driessche N."/>
            <person name="Cronin A."/>
            <person name="Goodhead I."/>
            <person name="Muzny D."/>
            <person name="Mourier T."/>
            <person name="Pain A."/>
            <person name="Lu M."/>
            <person name="Harper D."/>
            <person name="Lindsay R."/>
            <person name="Hauser H."/>
            <person name="James K."/>
            <person name="Quiles M."/>
            <person name="Madan Babu M."/>
            <person name="Saito T."/>
            <person name="Buchrieser C."/>
            <person name="Wardroper A."/>
            <person name="Felder M."/>
            <person name="Thangavelu M."/>
            <person name="Johnson D."/>
            <person name="Knights A."/>
            <person name="Loulseged H."/>
            <person name="Mungall K."/>
            <person name="Oliver K."/>
            <person name="Price C."/>
            <person name="Quail M.A."/>
            <person name="Urushihara H."/>
            <person name="Hernandez J."/>
            <person name="Rabbinowitsch E."/>
            <person name="Steffen D."/>
            <person name="Sanders M."/>
            <person name="Ma J."/>
            <person name="Kohara Y."/>
            <person name="Sharp S."/>
            <person name="Simmonds M."/>
            <person name="Spiegler S."/>
            <person name="Tivey A."/>
            <person name="Sugano S."/>
            <person name="White B."/>
            <person name="Walker D."/>
            <person name="Woodward J."/>
            <person name="Winckler T."/>
            <person name="Tanaka Y."/>
            <person name="Shaulsky G."/>
            <person name="Schleicher M."/>
            <person name="Weinstock G."/>
            <person name="Rosenthal A."/>
            <person name="Cox E.C."/>
            <person name="Chisholm R.L."/>
            <person name="Gibbs R."/>
            <person name="Loomis W.F."/>
            <person name="Platzer M."/>
            <person name="Kay R.R."/>
            <person name="Williams J."/>
            <person name="Dear P.H."/>
            <person name="Noegel A.A."/>
            <person name="Barrell B."/>
            <person name="Kuspa A."/>
        </authorList>
    </citation>
    <scope>NUCLEOTIDE SEQUENCE [LARGE SCALE GENOMIC DNA]</scope>
    <source>
        <strain evidence="5 6">AX4</strain>
    </source>
</reference>
<dbReference type="GO" id="GO:0006654">
    <property type="term" value="P:phosphatidic acid biosynthetic process"/>
    <property type="evidence" value="ECO:0000318"/>
    <property type="project" value="GO_Central"/>
</dbReference>
<dbReference type="HOGENOM" id="CLU_881169_0_0_1"/>
<evidence type="ECO:0000259" key="4">
    <source>
        <dbReference type="SMART" id="SM00563"/>
    </source>
</evidence>
<feature type="domain" description="Phospholipid/glycerol acyltransferase" evidence="4">
    <location>
        <begin position="114"/>
        <end position="230"/>
    </location>
</feature>
<dbReference type="SUPFAM" id="SSF69593">
    <property type="entry name" value="Glycerol-3-phosphate (1)-acyltransferase"/>
    <property type="match status" value="1"/>
</dbReference>
<organism evidence="5 6">
    <name type="scientific">Dictyostelium discoideum</name>
    <name type="common">Social amoeba</name>
    <dbReference type="NCBI Taxonomy" id="44689"/>
    <lineage>
        <taxon>Eukaryota</taxon>
        <taxon>Amoebozoa</taxon>
        <taxon>Evosea</taxon>
        <taxon>Eumycetozoa</taxon>
        <taxon>Dictyostelia</taxon>
        <taxon>Dictyosteliales</taxon>
        <taxon>Dictyosteliaceae</taxon>
        <taxon>Dictyostelium</taxon>
    </lineage>
</organism>
<dbReference type="CDD" id="cd07989">
    <property type="entry name" value="LPLAT_AGPAT-like"/>
    <property type="match status" value="1"/>
</dbReference>
<dbReference type="PaxDb" id="44689-DDB0183825"/>
<protein>
    <recommendedName>
        <fullName evidence="4">Phospholipid/glycerol acyltransferase domain-containing protein</fullName>
    </recommendedName>
</protein>
<dbReference type="KEGG" id="ddi:DDB_G0291332"/>
<dbReference type="GO" id="GO:0005783">
    <property type="term" value="C:endoplasmic reticulum"/>
    <property type="evidence" value="ECO:0000318"/>
    <property type="project" value="GO_Central"/>
</dbReference>
<keyword evidence="3" id="KW-0472">Membrane</keyword>
<dbReference type="InParanoid" id="Q54EU4"/>
<feature type="transmembrane region" description="Helical" evidence="3">
    <location>
        <begin position="145"/>
        <end position="164"/>
    </location>
</feature>
<keyword evidence="6" id="KW-1185">Reference proteome</keyword>
<feature type="transmembrane region" description="Helical" evidence="3">
    <location>
        <begin position="295"/>
        <end position="314"/>
    </location>
</feature>
<dbReference type="PANTHER" id="PTHR10434:SF11">
    <property type="entry name" value="1-ACYL-SN-GLYCEROL-3-PHOSPHATE ACYLTRANSFERASE"/>
    <property type="match status" value="1"/>
</dbReference>
<evidence type="ECO:0000256" key="1">
    <source>
        <dbReference type="ARBA" id="ARBA00022679"/>
    </source>
</evidence>
<proteinExistence type="predicted"/>
<keyword evidence="2" id="KW-0012">Acyltransferase</keyword>
<keyword evidence="3" id="KW-0812">Transmembrane</keyword>
<comment type="caution">
    <text evidence="5">The sequence shown here is derived from an EMBL/GenBank/DDBJ whole genome shotgun (WGS) entry which is preliminary data.</text>
</comment>
<dbReference type="PANTHER" id="PTHR10434">
    <property type="entry name" value="1-ACYL-SN-GLYCEROL-3-PHOSPHATE ACYLTRANSFERASE"/>
    <property type="match status" value="1"/>
</dbReference>
<gene>
    <name evidence="5" type="ORF">DDB_G0291332</name>
</gene>
<dbReference type="PhylomeDB" id="Q54EU4"/>
<dbReference type="Pfam" id="PF01553">
    <property type="entry name" value="Acyltransferase"/>
    <property type="match status" value="1"/>
</dbReference>
<evidence type="ECO:0000256" key="3">
    <source>
        <dbReference type="SAM" id="Phobius"/>
    </source>
</evidence>
<dbReference type="InterPro" id="IPR002123">
    <property type="entry name" value="Plipid/glycerol_acylTrfase"/>
</dbReference>
<evidence type="ECO:0000313" key="6">
    <source>
        <dbReference type="Proteomes" id="UP000002195"/>
    </source>
</evidence>
<evidence type="ECO:0000313" key="5">
    <source>
        <dbReference type="EMBL" id="EAL61650.1"/>
    </source>
</evidence>
<sequence length="316" mass="36411">MSQRKKENKITEIDESALEEKIIFGPVPHEFFGFRILRFFVIITWAIIVTTLVWLSIPFGFILGPIYKKYNISKWYSPLEMASRAWSIGILWILNIKVRTEGFELYKDFKQQPSVLMYSHSSYLDPIVLQGYSPIPCKYIYKKELIYLFPWLFLLAYFVGHIPINRGKKNSAISSINDAANIIETKKYCIAISPEGTRSKDGNLMEFKKGPFHLAMKSHSTIVPVVFFGNNQIWNANTFFPHSGSLVVRCLPPIKISKDDTVDSISKKVRIEMLKSLHTKPVDYKTFSETGISRTVIYLTLLSYIVYSGLNWFGCL</sequence>
<name>Q54EU4_DICDI</name>
<dbReference type="Proteomes" id="UP000002195">
    <property type="component" value="Unassembled WGS sequence"/>
</dbReference>
<dbReference type="AlphaFoldDB" id="Q54EU4"/>
<accession>Q54EU4</accession>
<keyword evidence="3" id="KW-1133">Transmembrane helix</keyword>
<dbReference type="RefSeq" id="XP_635146.1">
    <property type="nucleotide sequence ID" value="XM_630054.1"/>
</dbReference>